<name>A0A0W0V2J7_9GAMM</name>
<accession>A0A0W0V2J7</accession>
<protein>
    <submittedName>
        <fullName evidence="2">Uncharacterized protein</fullName>
    </submittedName>
</protein>
<dbReference type="PATRIC" id="fig|454.4.peg.2811"/>
<reference evidence="2 3" key="1">
    <citation type="submission" date="2015-11" db="EMBL/GenBank/DDBJ databases">
        <title>Genomic analysis of 38 Legionella species identifies large and diverse effector repertoires.</title>
        <authorList>
            <person name="Burstein D."/>
            <person name="Amaro F."/>
            <person name="Zusman T."/>
            <person name="Lifshitz Z."/>
            <person name="Cohen O."/>
            <person name="Gilbert J.A."/>
            <person name="Pupko T."/>
            <person name="Shuman H.A."/>
            <person name="Segal G."/>
        </authorList>
    </citation>
    <scope>NUCLEOTIDE SEQUENCE [LARGE SCALE GENOMIC DNA]</scope>
    <source>
        <strain evidence="2 3">Bercovier 4</strain>
    </source>
</reference>
<dbReference type="RefSeq" id="WP_058502839.1">
    <property type="nucleotide sequence ID" value="NZ_CAAAJA010000126.1"/>
</dbReference>
<evidence type="ECO:0000313" key="3">
    <source>
        <dbReference type="Proteomes" id="UP000054761"/>
    </source>
</evidence>
<evidence type="ECO:0000256" key="1">
    <source>
        <dbReference type="SAM" id="MobiDB-lite"/>
    </source>
</evidence>
<sequence length="229" mass="26374">MSKGNSMEQDTKHRITSDQLTSIIQNTLQDFKNILVHSQKPEDASRQLTQRIKDIRNIRDFKSYQENERILQEELLKWVNDLDFQGVTLENLLKGDEVKLMPRMLSDACIEELAKCILTDIKKRHLQKFKHGKAENHLVHSVSTMRILISDNLVNQWNYDVLFKSMEKQQNQKLSSKKPKPALKNASERTTHDIKIASLVHGLFSTGKKAKKKNECSSQPIPENPSPGC</sequence>
<dbReference type="EMBL" id="LNYH01000149">
    <property type="protein sequence ID" value="KTD14332.1"/>
    <property type="molecule type" value="Genomic_DNA"/>
</dbReference>
<dbReference type="AlphaFoldDB" id="A0A0W0V2J7"/>
<gene>
    <name evidence="2" type="ORF">Lisr_2560</name>
</gene>
<proteinExistence type="predicted"/>
<feature type="region of interest" description="Disordered" evidence="1">
    <location>
        <begin position="170"/>
        <end position="190"/>
    </location>
</feature>
<dbReference type="Proteomes" id="UP000054761">
    <property type="component" value="Unassembled WGS sequence"/>
</dbReference>
<keyword evidence="3" id="KW-1185">Reference proteome</keyword>
<comment type="caution">
    <text evidence="2">The sequence shown here is derived from an EMBL/GenBank/DDBJ whole genome shotgun (WGS) entry which is preliminary data.</text>
</comment>
<evidence type="ECO:0000313" key="2">
    <source>
        <dbReference type="EMBL" id="KTD14332.1"/>
    </source>
</evidence>
<feature type="region of interest" description="Disordered" evidence="1">
    <location>
        <begin position="207"/>
        <end position="229"/>
    </location>
</feature>
<organism evidence="2 3">
    <name type="scientific">Legionella israelensis</name>
    <dbReference type="NCBI Taxonomy" id="454"/>
    <lineage>
        <taxon>Bacteria</taxon>
        <taxon>Pseudomonadati</taxon>
        <taxon>Pseudomonadota</taxon>
        <taxon>Gammaproteobacteria</taxon>
        <taxon>Legionellales</taxon>
        <taxon>Legionellaceae</taxon>
        <taxon>Legionella</taxon>
    </lineage>
</organism>